<dbReference type="OrthoDB" id="37537at2759"/>
<reference evidence="4" key="1">
    <citation type="journal article" date="2013" name="Ind. Biotechnol.">
        <title>Comparative genomics analysis of Trichoderma reesei strains.</title>
        <authorList>
            <person name="Koike H."/>
            <person name="Aerts A."/>
            <person name="LaButti K."/>
            <person name="Grigoriev I.V."/>
            <person name="Baker S.E."/>
        </authorList>
    </citation>
    <scope>NUCLEOTIDE SEQUENCE [LARGE SCALE GENOMIC DNA]</scope>
    <source>
        <strain evidence="4">ATCC 56765 / BCRC 32924 / NRRL 11460 / Rut C-30</strain>
    </source>
</reference>
<dbReference type="KEGG" id="trr:M419DRAFT_70494"/>
<accession>A0A024SJ27</accession>
<keyword evidence="1" id="KW-0560">Oxidoreductase</keyword>
<gene>
    <name evidence="3" type="ORF">M419DRAFT_70494</name>
</gene>
<dbReference type="Gene3D" id="3.20.20.100">
    <property type="entry name" value="NADP-dependent oxidoreductase domain"/>
    <property type="match status" value="1"/>
</dbReference>
<dbReference type="CDD" id="cd19077">
    <property type="entry name" value="AKR_AKR8A1-2"/>
    <property type="match status" value="1"/>
</dbReference>
<dbReference type="InterPro" id="IPR050791">
    <property type="entry name" value="Aldo-Keto_reductase"/>
</dbReference>
<dbReference type="GO" id="GO:0016491">
    <property type="term" value="F:oxidoreductase activity"/>
    <property type="evidence" value="ECO:0007669"/>
    <property type="project" value="UniProtKB-KW"/>
</dbReference>
<proteinExistence type="predicted"/>
<dbReference type="InterPro" id="IPR036812">
    <property type="entry name" value="NAD(P)_OxRdtase_dom_sf"/>
</dbReference>
<feature type="domain" description="NADP-dependent oxidoreductase" evidence="2">
    <location>
        <begin position="11"/>
        <end position="311"/>
    </location>
</feature>
<dbReference type="PANTHER" id="PTHR43625">
    <property type="entry name" value="AFLATOXIN B1 ALDEHYDE REDUCTASE"/>
    <property type="match status" value="1"/>
</dbReference>
<dbReference type="Proteomes" id="UP000024376">
    <property type="component" value="Unassembled WGS sequence"/>
</dbReference>
<name>A0A024SJ27_HYPJR</name>
<dbReference type="GO" id="GO:0005737">
    <property type="term" value="C:cytoplasm"/>
    <property type="evidence" value="ECO:0007669"/>
    <property type="project" value="TreeGrafter"/>
</dbReference>
<dbReference type="InterPro" id="IPR023210">
    <property type="entry name" value="NADP_OxRdtase_dom"/>
</dbReference>
<protein>
    <submittedName>
        <fullName evidence="3">Putative aldo/keto reductase</fullName>
    </submittedName>
</protein>
<evidence type="ECO:0000313" key="3">
    <source>
        <dbReference type="EMBL" id="ETS05736.1"/>
    </source>
</evidence>
<evidence type="ECO:0000256" key="1">
    <source>
        <dbReference type="ARBA" id="ARBA00023002"/>
    </source>
</evidence>
<dbReference type="EMBL" id="KI911140">
    <property type="protein sequence ID" value="ETS05736.1"/>
    <property type="molecule type" value="Genomic_DNA"/>
</dbReference>
<evidence type="ECO:0000313" key="4">
    <source>
        <dbReference type="Proteomes" id="UP000024376"/>
    </source>
</evidence>
<sequence length="329" mass="35857">MPTVIGREVGPIGYGLMGFTWRPEPTPLDQAIAALKTAVESGMTLWNGGEFYGTPEWNSMTLLRHYFTKYPEDADKVTLIIKGGADLKTHKLDGSPEGIRRSLDNIINQLGGTKKLDLFSCTRRDHNTPLEVTFGVIQKEYIDTGKLGAIALSEVNAQTIHEAAKLAKIGTVEVELSMFSPDILTNGVAAACAEHDIPITAYSPIGRGMLSGRFKDVSEVQSFGFIATFPRFQKAAFEHNLQLVNHVEALAKEKGCTPAQLAIAWVHSQGKRPGRPTIIPIPGATTAERVKENSQLIELTEDEVKKIDTVVESFEVAGARYPPSVPTNT</sequence>
<dbReference type="HOGENOM" id="CLU_023205_2_1_1"/>
<dbReference type="PANTHER" id="PTHR43625:SF78">
    <property type="entry name" value="PYRIDOXAL REDUCTASE-RELATED"/>
    <property type="match status" value="1"/>
</dbReference>
<organism evidence="3 4">
    <name type="scientific">Hypocrea jecorina (strain ATCC 56765 / BCRC 32924 / NRRL 11460 / Rut C-30)</name>
    <name type="common">Trichoderma reesei</name>
    <dbReference type="NCBI Taxonomy" id="1344414"/>
    <lineage>
        <taxon>Eukaryota</taxon>
        <taxon>Fungi</taxon>
        <taxon>Dikarya</taxon>
        <taxon>Ascomycota</taxon>
        <taxon>Pezizomycotina</taxon>
        <taxon>Sordariomycetes</taxon>
        <taxon>Hypocreomycetidae</taxon>
        <taxon>Hypocreales</taxon>
        <taxon>Hypocreaceae</taxon>
        <taxon>Trichoderma</taxon>
    </lineage>
</organism>
<dbReference type="SUPFAM" id="SSF51430">
    <property type="entry name" value="NAD(P)-linked oxidoreductase"/>
    <property type="match status" value="1"/>
</dbReference>
<evidence type="ECO:0000259" key="2">
    <source>
        <dbReference type="Pfam" id="PF00248"/>
    </source>
</evidence>
<dbReference type="Pfam" id="PF00248">
    <property type="entry name" value="Aldo_ket_red"/>
    <property type="match status" value="1"/>
</dbReference>
<dbReference type="AlphaFoldDB" id="A0A024SJ27"/>